<keyword evidence="3" id="KW-0378">Hydrolase</keyword>
<protein>
    <recommendedName>
        <fullName evidence="7">Glycoside hydrolase family 5 domain-containing protein</fullName>
    </recommendedName>
</protein>
<sequence>MIPEGLNKRPLKDIVGELVKYKFNCVRLTYAIYMWTRYSNKSVSDTFATMNATKVVEGISKNNPWVLNVTHINVFETVIKELGAQNVHVLLDNHVSKPEWCCGDDDGNGFFNDMFFDPKEWIQGLTLAAKQFAGNSAVVAQSLRNELRGPRQNENDWYNYMSEAAVAIHKQNPKVLVVIGGLSYATDLQFLKNRSLEIDVGNKTVFETHLYSWSGTPKDTWLKQPLNIVCSNTIKGIDNRAGFLTTGNNAAPLIFSEFGFDQSGGHVEDTRFLTCLQTYLVSTDIDWGLWSFHGSYYIRGDQVQLDELYGVLNSDWDGLRYPNFIDKFQLLQRKNQDPTSEGSDLYIMYHPLTGKCAQVNNKNELELGSCESQTRWSYNGFLVLLNSTKKCLTNSGEGLPVTVSDACQSQSSFRKPASLSRLHLATTNKDGYAVVTGGNKGIGLSTCKLLASNGVTVVLTARDHKRGLEAVQKLNELGLKDHVVFHHLDVTDPATIPPLVDFITAQFGKLDILVNNAGISSIVVDDVALAASDLEEKGPHGFDWSNILKEDDQTVEPTIKTNYYGPKEISEALIPLLQLSDSPRIVNVSAIVGCLEFIPDGRAKEVLSDIESLTTEKINDIVNQFLEDYKEGSLKTKGWPTHLSAYTVSKAALNAYTRILAKKYPSFCVNALCPGHVKSDLSHNTGNFTPDEGAECVVRLALLPNGSSSGLFFNRSEVTPF</sequence>
<evidence type="ECO:0000259" key="7">
    <source>
        <dbReference type="Pfam" id="PF00150"/>
    </source>
</evidence>
<dbReference type="EMBL" id="CM007371">
    <property type="protein sequence ID" value="OIW02066.1"/>
    <property type="molecule type" value="Genomic_DNA"/>
</dbReference>
<gene>
    <name evidence="8" type="ORF">TanjilG_21115</name>
</gene>
<dbReference type="STRING" id="3871.A0A1J7H6H1"/>
<dbReference type="Gene3D" id="3.20.20.80">
    <property type="entry name" value="Glycosidases"/>
    <property type="match status" value="1"/>
</dbReference>
<dbReference type="PANTHER" id="PTHR31263:SF50">
    <property type="entry name" value="HYDROLYZING O-GLYCOSYL COMPOUNDS HYDROLASE"/>
    <property type="match status" value="1"/>
</dbReference>
<dbReference type="Gene3D" id="3.40.50.720">
    <property type="entry name" value="NAD(P)-binding Rossmann-like Domain"/>
    <property type="match status" value="1"/>
</dbReference>
<dbReference type="PRINTS" id="PR00081">
    <property type="entry name" value="GDHRDH"/>
</dbReference>
<dbReference type="PANTHER" id="PTHR31263">
    <property type="entry name" value="CELLULASE FAMILY PROTEIN (AFU_ORTHOLOGUE AFUA_5G14560)"/>
    <property type="match status" value="1"/>
</dbReference>
<evidence type="ECO:0000256" key="5">
    <source>
        <dbReference type="ARBA" id="ARBA00023002"/>
    </source>
</evidence>
<comment type="similarity">
    <text evidence="1">Belongs to the glycosyl hydrolase 5 (cellulase A) family.</text>
</comment>
<dbReference type="GO" id="GO:0016616">
    <property type="term" value="F:oxidoreductase activity, acting on the CH-OH group of donors, NAD or NADP as acceptor"/>
    <property type="evidence" value="ECO:0007669"/>
    <property type="project" value="InterPro"/>
</dbReference>
<feature type="domain" description="Glycoside hydrolase family 5" evidence="7">
    <location>
        <begin position="12"/>
        <end position="293"/>
    </location>
</feature>
<evidence type="ECO:0000256" key="4">
    <source>
        <dbReference type="ARBA" id="ARBA00022857"/>
    </source>
</evidence>
<dbReference type="InterPro" id="IPR002347">
    <property type="entry name" value="SDR_fam"/>
</dbReference>
<dbReference type="PROSITE" id="PS00061">
    <property type="entry name" value="ADH_SHORT"/>
    <property type="match status" value="1"/>
</dbReference>
<dbReference type="PRINTS" id="PR00080">
    <property type="entry name" value="SDRFAMILY"/>
</dbReference>
<dbReference type="CDD" id="cd05324">
    <property type="entry name" value="carb_red_PTCR-like_SDR_c"/>
    <property type="match status" value="1"/>
</dbReference>
<name>A0A1J7H6H1_LUPAN</name>
<dbReference type="GO" id="GO:0004553">
    <property type="term" value="F:hydrolase activity, hydrolyzing O-glycosyl compounds"/>
    <property type="evidence" value="ECO:0007669"/>
    <property type="project" value="InterPro"/>
</dbReference>
<keyword evidence="4" id="KW-0521">NADP</keyword>
<reference evidence="8 9" key="1">
    <citation type="journal article" date="2017" name="Plant Biotechnol. J.">
        <title>A comprehensive draft genome sequence for lupin (Lupinus angustifolius), an emerging health food: insights into plant-microbe interactions and legume evolution.</title>
        <authorList>
            <person name="Hane J.K."/>
            <person name="Ming Y."/>
            <person name="Kamphuis L.G."/>
            <person name="Nelson M.N."/>
            <person name="Garg G."/>
            <person name="Atkins C.A."/>
            <person name="Bayer P.E."/>
            <person name="Bravo A."/>
            <person name="Bringans S."/>
            <person name="Cannon S."/>
            <person name="Edwards D."/>
            <person name="Foley R."/>
            <person name="Gao L.L."/>
            <person name="Harrison M.J."/>
            <person name="Huang W."/>
            <person name="Hurgobin B."/>
            <person name="Li S."/>
            <person name="Liu C.W."/>
            <person name="McGrath A."/>
            <person name="Morahan G."/>
            <person name="Murray J."/>
            <person name="Weller J."/>
            <person name="Jian J."/>
            <person name="Singh K.B."/>
        </authorList>
    </citation>
    <scope>NUCLEOTIDE SEQUENCE [LARGE SCALE GENOMIC DNA]</scope>
    <source>
        <strain evidence="9">cv. Tanjil</strain>
        <tissue evidence="8">Whole plant</tissue>
    </source>
</reference>
<dbReference type="Gramene" id="OIW02066">
    <property type="protein sequence ID" value="OIW02066"/>
    <property type="gene ID" value="TanjilG_21115"/>
</dbReference>
<dbReference type="SUPFAM" id="SSF51735">
    <property type="entry name" value="NAD(P)-binding Rossmann-fold domains"/>
    <property type="match status" value="1"/>
</dbReference>
<dbReference type="GO" id="GO:0000272">
    <property type="term" value="P:polysaccharide catabolic process"/>
    <property type="evidence" value="ECO:0007669"/>
    <property type="project" value="InterPro"/>
</dbReference>
<evidence type="ECO:0000256" key="6">
    <source>
        <dbReference type="ARBA" id="ARBA00023295"/>
    </source>
</evidence>
<evidence type="ECO:0000256" key="1">
    <source>
        <dbReference type="ARBA" id="ARBA00005641"/>
    </source>
</evidence>
<dbReference type="InterPro" id="IPR017853">
    <property type="entry name" value="GH"/>
</dbReference>
<keyword evidence="6" id="KW-0326">Glycosidase</keyword>
<comment type="similarity">
    <text evidence="2">Belongs to the short-chain dehydrogenases/reductases (SDR) family.</text>
</comment>
<dbReference type="Pfam" id="PF00106">
    <property type="entry name" value="adh_short"/>
    <property type="match status" value="1"/>
</dbReference>
<dbReference type="OMA" id="AFKNNDG"/>
<evidence type="ECO:0000256" key="3">
    <source>
        <dbReference type="ARBA" id="ARBA00022801"/>
    </source>
</evidence>
<organism evidence="8 9">
    <name type="scientific">Lupinus angustifolius</name>
    <name type="common">Narrow-leaved blue lupine</name>
    <dbReference type="NCBI Taxonomy" id="3871"/>
    <lineage>
        <taxon>Eukaryota</taxon>
        <taxon>Viridiplantae</taxon>
        <taxon>Streptophyta</taxon>
        <taxon>Embryophyta</taxon>
        <taxon>Tracheophyta</taxon>
        <taxon>Spermatophyta</taxon>
        <taxon>Magnoliopsida</taxon>
        <taxon>eudicotyledons</taxon>
        <taxon>Gunneridae</taxon>
        <taxon>Pentapetalae</taxon>
        <taxon>rosids</taxon>
        <taxon>fabids</taxon>
        <taxon>Fabales</taxon>
        <taxon>Fabaceae</taxon>
        <taxon>Papilionoideae</taxon>
        <taxon>50 kb inversion clade</taxon>
        <taxon>genistoids sensu lato</taxon>
        <taxon>core genistoids</taxon>
        <taxon>Genisteae</taxon>
        <taxon>Lupinus</taxon>
    </lineage>
</organism>
<dbReference type="InterPro" id="IPR001547">
    <property type="entry name" value="Glyco_hydro_5"/>
</dbReference>
<dbReference type="SUPFAM" id="SSF51445">
    <property type="entry name" value="(Trans)glycosidases"/>
    <property type="match status" value="1"/>
</dbReference>
<dbReference type="InterPro" id="IPR036291">
    <property type="entry name" value="NAD(P)-bd_dom_sf"/>
</dbReference>
<keyword evidence="9" id="KW-1185">Reference proteome</keyword>
<evidence type="ECO:0000313" key="9">
    <source>
        <dbReference type="Proteomes" id="UP000188354"/>
    </source>
</evidence>
<proteinExistence type="inferred from homology"/>
<keyword evidence="5" id="KW-0560">Oxidoreductase</keyword>
<evidence type="ECO:0000256" key="2">
    <source>
        <dbReference type="ARBA" id="ARBA00006484"/>
    </source>
</evidence>
<dbReference type="AlphaFoldDB" id="A0A1J7H6H1"/>
<dbReference type="Pfam" id="PF00150">
    <property type="entry name" value="Cellulase"/>
    <property type="match status" value="1"/>
</dbReference>
<accession>A0A1J7H6H1</accession>
<dbReference type="InterPro" id="IPR045313">
    <property type="entry name" value="CBR1-like"/>
</dbReference>
<evidence type="ECO:0000313" key="8">
    <source>
        <dbReference type="EMBL" id="OIW02066.1"/>
    </source>
</evidence>
<dbReference type="InterPro" id="IPR020904">
    <property type="entry name" value="Sc_DH/Rdtase_CS"/>
</dbReference>
<dbReference type="Proteomes" id="UP000188354">
    <property type="component" value="Chromosome LG11"/>
</dbReference>